<evidence type="ECO:0000313" key="2">
    <source>
        <dbReference type="EMBL" id="CAI3939431.1"/>
    </source>
</evidence>
<dbReference type="Proteomes" id="UP001154255">
    <property type="component" value="Unassembled WGS sequence"/>
</dbReference>
<gene>
    <name evidence="2" type="ORF">R53529_LOCUS1021</name>
    <name evidence="1" type="ORF">R53530_LOCUS79</name>
</gene>
<protein>
    <recommendedName>
        <fullName evidence="5">Type IV secretion protein Rhs</fullName>
    </recommendedName>
</protein>
<evidence type="ECO:0000313" key="3">
    <source>
        <dbReference type="Proteomes" id="UP001154255"/>
    </source>
</evidence>
<comment type="caution">
    <text evidence="1">The sequence shown here is derived from an EMBL/GenBank/DDBJ whole genome shotgun (WGS) entry which is preliminary data.</text>
</comment>
<accession>A0A9W4X8J6</accession>
<dbReference type="Proteomes" id="UP001154259">
    <property type="component" value="Unassembled WGS sequence"/>
</dbReference>
<dbReference type="AlphaFoldDB" id="A0A9W4X8J6"/>
<dbReference type="RefSeq" id="WP_271789433.1">
    <property type="nucleotide sequence ID" value="NZ_CAMXCM010000001.1"/>
</dbReference>
<evidence type="ECO:0000313" key="4">
    <source>
        <dbReference type="Proteomes" id="UP001154259"/>
    </source>
</evidence>
<evidence type="ECO:0000313" key="1">
    <source>
        <dbReference type="EMBL" id="CAI3922199.1"/>
    </source>
</evidence>
<reference evidence="1" key="1">
    <citation type="submission" date="2022-10" db="EMBL/GenBank/DDBJ databases">
        <authorList>
            <person name="Botero Cardona J."/>
        </authorList>
    </citation>
    <scope>NUCLEOTIDE SEQUENCE</scope>
    <source>
        <strain evidence="1">LMG 31819</strain>
        <strain evidence="2">R-53529</strain>
    </source>
</reference>
<dbReference type="EMBL" id="CAMXCM010000001">
    <property type="protein sequence ID" value="CAI3922199.1"/>
    <property type="molecule type" value="Genomic_DNA"/>
</dbReference>
<dbReference type="EMBL" id="CAMXCS010000001">
    <property type="protein sequence ID" value="CAI3939431.1"/>
    <property type="molecule type" value="Genomic_DNA"/>
</dbReference>
<evidence type="ECO:0008006" key="5">
    <source>
        <dbReference type="Google" id="ProtNLM"/>
    </source>
</evidence>
<sequence>MEMLDDAVKRELRKLPFQIRIIDDVSSQRYLASILNEQFTWRGSKIDWFTSIGHQTCEINFDNQAYEQIEHFINDSQVAEVVLNNSEIYYMNDSALNFSICINGKDMLPFIKWIVETIPLHHYFFDLTGHWCLAITMEGYVDFGFSAFMFHS</sequence>
<proteinExistence type="predicted"/>
<keyword evidence="4" id="KW-1185">Reference proteome</keyword>
<organism evidence="1 3">
    <name type="scientific">Commensalibacter communis</name>
    <dbReference type="NCBI Taxonomy" id="2972786"/>
    <lineage>
        <taxon>Bacteria</taxon>
        <taxon>Pseudomonadati</taxon>
        <taxon>Pseudomonadota</taxon>
        <taxon>Alphaproteobacteria</taxon>
        <taxon>Acetobacterales</taxon>
        <taxon>Acetobacteraceae</taxon>
    </lineage>
</organism>
<name>A0A9W4X8J6_9PROT</name>